<organism evidence="2 3">
    <name type="scientific">Shewanella surugensis</name>
    <dbReference type="NCBI Taxonomy" id="212020"/>
    <lineage>
        <taxon>Bacteria</taxon>
        <taxon>Pseudomonadati</taxon>
        <taxon>Pseudomonadota</taxon>
        <taxon>Gammaproteobacteria</taxon>
        <taxon>Alteromonadales</taxon>
        <taxon>Shewanellaceae</taxon>
        <taxon>Shewanella</taxon>
    </lineage>
</organism>
<feature type="transmembrane region" description="Helical" evidence="1">
    <location>
        <begin position="79"/>
        <end position="98"/>
    </location>
</feature>
<feature type="transmembrane region" description="Helical" evidence="1">
    <location>
        <begin position="129"/>
        <end position="158"/>
    </location>
</feature>
<sequence length="174" mass="19636">MKPSDRRLKVYITLCVTAYILGLLTWEYYHGGIESHHLLHRSDLPAISNGWGAIFLPILTWLILSIIHRYETSRYSITVIAGFMGALLYGVVFSIAFVSGMTELTSVLLPMLMVTGLFLPLYRAEYLLGLVLAMSSTFGVLLSLGFGLFVMLISFVLYRYVRPVPYYLIGLIKK</sequence>
<feature type="transmembrane region" description="Helical" evidence="1">
    <location>
        <begin position="49"/>
        <end position="67"/>
    </location>
</feature>
<dbReference type="Proteomes" id="UP001203423">
    <property type="component" value="Unassembled WGS sequence"/>
</dbReference>
<feature type="transmembrane region" description="Helical" evidence="1">
    <location>
        <begin position="104"/>
        <end position="122"/>
    </location>
</feature>
<keyword evidence="1" id="KW-0812">Transmembrane</keyword>
<evidence type="ECO:0000256" key="1">
    <source>
        <dbReference type="SAM" id="Phobius"/>
    </source>
</evidence>
<evidence type="ECO:0008006" key="4">
    <source>
        <dbReference type="Google" id="ProtNLM"/>
    </source>
</evidence>
<keyword evidence="1" id="KW-0472">Membrane</keyword>
<evidence type="ECO:0000313" key="2">
    <source>
        <dbReference type="EMBL" id="MCL1125968.1"/>
    </source>
</evidence>
<reference evidence="2 3" key="1">
    <citation type="submission" date="2022-01" db="EMBL/GenBank/DDBJ databases">
        <title>Whole genome-based taxonomy of the Shewanellaceae.</title>
        <authorList>
            <person name="Martin-Rodriguez A.J."/>
        </authorList>
    </citation>
    <scope>NUCLEOTIDE SEQUENCE [LARGE SCALE GENOMIC DNA]</scope>
    <source>
        <strain evidence="2 3">DSM 17177</strain>
    </source>
</reference>
<protein>
    <recommendedName>
        <fullName evidence="4">Tripartite tricarboxylate transporter TctB family protein</fullName>
    </recommendedName>
</protein>
<keyword evidence="1" id="KW-1133">Transmembrane helix</keyword>
<keyword evidence="3" id="KW-1185">Reference proteome</keyword>
<comment type="caution">
    <text evidence="2">The sequence shown here is derived from an EMBL/GenBank/DDBJ whole genome shotgun (WGS) entry which is preliminary data.</text>
</comment>
<dbReference type="RefSeq" id="WP_248941301.1">
    <property type="nucleotide sequence ID" value="NZ_JAKIKS010000068.1"/>
</dbReference>
<gene>
    <name evidence="2" type="ORF">L2764_16185</name>
</gene>
<accession>A0ABT0LE55</accession>
<dbReference type="EMBL" id="JAKIKS010000068">
    <property type="protein sequence ID" value="MCL1125968.1"/>
    <property type="molecule type" value="Genomic_DNA"/>
</dbReference>
<evidence type="ECO:0000313" key="3">
    <source>
        <dbReference type="Proteomes" id="UP001203423"/>
    </source>
</evidence>
<name>A0ABT0LE55_9GAMM</name>
<feature type="transmembrane region" description="Helical" evidence="1">
    <location>
        <begin position="12"/>
        <end position="29"/>
    </location>
</feature>
<proteinExistence type="predicted"/>